<keyword evidence="2" id="KW-1185">Reference proteome</keyword>
<sequence length="99" mass="11163">MTLIIRCVDVASVPIKIEEFFLEFLIVEDTSGLGLLNVLQDALKSLDLDINFDALNGNQKSWLVGILEEIRDTLGSFVTGIQISDIQEQWNSRTMESKF</sequence>
<evidence type="ECO:0000313" key="2">
    <source>
        <dbReference type="Proteomes" id="UP001055811"/>
    </source>
</evidence>
<reference evidence="2" key="1">
    <citation type="journal article" date="2022" name="Mol. Ecol. Resour.">
        <title>The genomes of chicory, endive, great burdock and yacon provide insights into Asteraceae palaeo-polyploidization history and plant inulin production.</title>
        <authorList>
            <person name="Fan W."/>
            <person name="Wang S."/>
            <person name="Wang H."/>
            <person name="Wang A."/>
            <person name="Jiang F."/>
            <person name="Liu H."/>
            <person name="Zhao H."/>
            <person name="Xu D."/>
            <person name="Zhang Y."/>
        </authorList>
    </citation>
    <scope>NUCLEOTIDE SEQUENCE [LARGE SCALE GENOMIC DNA]</scope>
    <source>
        <strain evidence="2">cv. Punajuju</strain>
    </source>
</reference>
<name>A0ACB9DVJ6_CICIN</name>
<evidence type="ECO:0000313" key="1">
    <source>
        <dbReference type="EMBL" id="KAI3750486.1"/>
    </source>
</evidence>
<reference evidence="1 2" key="2">
    <citation type="journal article" date="2022" name="Mol. Ecol. Resour.">
        <title>The genomes of chicory, endive, great burdock and yacon provide insights into Asteraceae paleo-polyploidization history and plant inulin production.</title>
        <authorList>
            <person name="Fan W."/>
            <person name="Wang S."/>
            <person name="Wang H."/>
            <person name="Wang A."/>
            <person name="Jiang F."/>
            <person name="Liu H."/>
            <person name="Zhao H."/>
            <person name="Xu D."/>
            <person name="Zhang Y."/>
        </authorList>
    </citation>
    <scope>NUCLEOTIDE SEQUENCE [LARGE SCALE GENOMIC DNA]</scope>
    <source>
        <strain evidence="2">cv. Punajuju</strain>
        <tissue evidence="1">Leaves</tissue>
    </source>
</reference>
<comment type="caution">
    <text evidence="1">The sequence shown here is derived from an EMBL/GenBank/DDBJ whole genome shotgun (WGS) entry which is preliminary data.</text>
</comment>
<proteinExistence type="predicted"/>
<dbReference type="Proteomes" id="UP001055811">
    <property type="component" value="Linkage Group LG04"/>
</dbReference>
<accession>A0ACB9DVJ6</accession>
<protein>
    <submittedName>
        <fullName evidence="1">Uncharacterized protein</fullName>
    </submittedName>
</protein>
<dbReference type="EMBL" id="CM042012">
    <property type="protein sequence ID" value="KAI3750486.1"/>
    <property type="molecule type" value="Genomic_DNA"/>
</dbReference>
<gene>
    <name evidence="1" type="ORF">L2E82_21124</name>
</gene>
<organism evidence="1 2">
    <name type="scientific">Cichorium intybus</name>
    <name type="common">Chicory</name>
    <dbReference type="NCBI Taxonomy" id="13427"/>
    <lineage>
        <taxon>Eukaryota</taxon>
        <taxon>Viridiplantae</taxon>
        <taxon>Streptophyta</taxon>
        <taxon>Embryophyta</taxon>
        <taxon>Tracheophyta</taxon>
        <taxon>Spermatophyta</taxon>
        <taxon>Magnoliopsida</taxon>
        <taxon>eudicotyledons</taxon>
        <taxon>Gunneridae</taxon>
        <taxon>Pentapetalae</taxon>
        <taxon>asterids</taxon>
        <taxon>campanulids</taxon>
        <taxon>Asterales</taxon>
        <taxon>Asteraceae</taxon>
        <taxon>Cichorioideae</taxon>
        <taxon>Cichorieae</taxon>
        <taxon>Cichoriinae</taxon>
        <taxon>Cichorium</taxon>
    </lineage>
</organism>